<dbReference type="Pfam" id="PF17936">
    <property type="entry name" value="Big_6"/>
    <property type="match status" value="1"/>
</dbReference>
<dbReference type="Gene3D" id="1.10.3130.20">
    <property type="entry name" value="Phycobilisome linker domain"/>
    <property type="match status" value="1"/>
</dbReference>
<dbReference type="Gene3D" id="2.60.40.10">
    <property type="entry name" value="Immunoglobulins"/>
    <property type="match status" value="2"/>
</dbReference>
<dbReference type="Pfam" id="PF13946">
    <property type="entry name" value="DUF4214"/>
    <property type="match status" value="1"/>
</dbReference>
<dbReference type="SMART" id="SM00235">
    <property type="entry name" value="ZnMc"/>
    <property type="match status" value="1"/>
</dbReference>
<dbReference type="InterPro" id="IPR038255">
    <property type="entry name" value="PBS_linker_sf"/>
</dbReference>
<dbReference type="GO" id="GO:0006508">
    <property type="term" value="P:proteolysis"/>
    <property type="evidence" value="ECO:0007669"/>
    <property type="project" value="InterPro"/>
</dbReference>
<name>A0A848HFI1_9BURK</name>
<dbReference type="AlphaFoldDB" id="A0A848HFI1"/>
<dbReference type="InterPro" id="IPR018511">
    <property type="entry name" value="Hemolysin-typ_Ca-bd_CS"/>
</dbReference>
<dbReference type="InterPro" id="IPR024079">
    <property type="entry name" value="MetalloPept_cat_dom_sf"/>
</dbReference>
<sequence length="710" mass="73861">MPKLSDIENTPLSPLVHINALLDEGPDWNFLTPGSNTILYTFSVASGNEVRSGTPVTGQQAFSISQQMNARGAMDYISSLTGIVFQETSDGASAHVHLANIDIASATTVGLCSWSVSYRSNSVTGDLVSYAAEAYVYLDNREFAAINASLNPGSTGYETLLHELGHMLGLKHPHEDQIQLSPAQNNTANTLMSYEHLGGPYASFNSLDVAALDWLYGRDGLGGGLGINSATGARYLSGTMFSEAITGTQFNDTLRGDRGNDMLNGGEGTDTAVFSGLRASYAFNVAGDTLVVSGADGSDTLASIELFQFADGTFMRSQIVDTTAPVAPLASVSKNVNGYIAGNTPVVFGTAEANSTITILNGTNAVATGKADINGLFAIPVSSIGNGSYTFTATATDAAGNRSAATSLTFKVDATPPTAPTVAFQPASTNGNQPVFSGTGEIGTTIKLVNTGGEIIGQTQVDSGGKWAISPNPLGNGNYSVSVRSFDAADNVTSAATSVGFTINSTLNRTGSAGNDMLSGTSGNDALTGMAGIDTAVYAGARGTYTVAPSSNGFTISSATDGRDSLLGVERIQFSDGALALDIEGNGGMAYRLYTAIFARDPDLAGVGYWINALDEGISLDDVATGFLTSPEFLDRFGANLSTQAYVEKLYENVLHRPLDQAGFDFWVAAIDQQGAPRSEILAAFSESNENHAQVIGTIQNGIIYIPWEG</sequence>
<dbReference type="Proteomes" id="UP000583752">
    <property type="component" value="Unassembled WGS sequence"/>
</dbReference>
<dbReference type="GO" id="GO:0005509">
    <property type="term" value="F:calcium ion binding"/>
    <property type="evidence" value="ECO:0007669"/>
    <property type="project" value="InterPro"/>
</dbReference>
<proteinExistence type="inferred from homology"/>
<dbReference type="InterPro" id="IPR001343">
    <property type="entry name" value="Hemolysn_Ca-bd"/>
</dbReference>
<evidence type="ECO:0000259" key="2">
    <source>
        <dbReference type="SMART" id="SM00235"/>
    </source>
</evidence>
<dbReference type="SUPFAM" id="SSF55486">
    <property type="entry name" value="Metalloproteases ('zincins'), catalytic domain"/>
    <property type="match status" value="1"/>
</dbReference>
<dbReference type="SUPFAM" id="SSF51120">
    <property type="entry name" value="beta-Roll"/>
    <property type="match status" value="2"/>
</dbReference>
<dbReference type="RefSeq" id="WP_169464300.1">
    <property type="nucleotide sequence ID" value="NZ_JABBGG010000002.1"/>
</dbReference>
<feature type="domain" description="Peptidase metallopeptidase" evidence="2">
    <location>
        <begin position="29"/>
        <end position="203"/>
    </location>
</feature>
<evidence type="ECO:0000313" key="4">
    <source>
        <dbReference type="Proteomes" id="UP000583752"/>
    </source>
</evidence>
<evidence type="ECO:0000313" key="3">
    <source>
        <dbReference type="EMBL" id="NML60616.1"/>
    </source>
</evidence>
<dbReference type="InterPro" id="IPR011049">
    <property type="entry name" value="Serralysin-like_metalloprot_C"/>
</dbReference>
<dbReference type="Pfam" id="PF19077">
    <property type="entry name" value="Big_13"/>
    <property type="match status" value="1"/>
</dbReference>
<dbReference type="InterPro" id="IPR041498">
    <property type="entry name" value="Big_6"/>
</dbReference>
<dbReference type="NCBIfam" id="NF033510">
    <property type="entry name" value="Ca_tandemer"/>
    <property type="match status" value="2"/>
</dbReference>
<dbReference type="Gene3D" id="3.40.390.10">
    <property type="entry name" value="Collagenase (Catalytic Domain)"/>
    <property type="match status" value="1"/>
</dbReference>
<dbReference type="GO" id="GO:0008270">
    <property type="term" value="F:zinc ion binding"/>
    <property type="evidence" value="ECO:0007669"/>
    <property type="project" value="InterPro"/>
</dbReference>
<dbReference type="InterPro" id="IPR044016">
    <property type="entry name" value="Big_13"/>
</dbReference>
<dbReference type="InterPro" id="IPR025282">
    <property type="entry name" value="DUF4214"/>
</dbReference>
<comment type="similarity">
    <text evidence="1">Belongs to the peptidase M10B family.</text>
</comment>
<dbReference type="PROSITE" id="PS00330">
    <property type="entry name" value="HEMOLYSIN_CALCIUM"/>
    <property type="match status" value="1"/>
</dbReference>
<dbReference type="PRINTS" id="PR00313">
    <property type="entry name" value="CABNDNGRPT"/>
</dbReference>
<dbReference type="Pfam" id="PF00353">
    <property type="entry name" value="HemolysinCabind"/>
    <property type="match status" value="2"/>
</dbReference>
<evidence type="ECO:0000256" key="1">
    <source>
        <dbReference type="ARBA" id="ARBA00009490"/>
    </source>
</evidence>
<gene>
    <name evidence="3" type="ORF">HHL21_05830</name>
</gene>
<reference evidence="3 4" key="1">
    <citation type="submission" date="2020-04" db="EMBL/GenBank/DDBJ databases">
        <title>Massilia sp. RP-1-19 isolated from soil.</title>
        <authorList>
            <person name="Dahal R.H."/>
        </authorList>
    </citation>
    <scope>NUCLEOTIDE SEQUENCE [LARGE SCALE GENOMIC DNA]</scope>
    <source>
        <strain evidence="3 4">RP-1-19</strain>
    </source>
</reference>
<dbReference type="GO" id="GO:0008237">
    <property type="term" value="F:metallopeptidase activity"/>
    <property type="evidence" value="ECO:0007669"/>
    <property type="project" value="InterPro"/>
</dbReference>
<comment type="caution">
    <text evidence="3">The sequence shown here is derived from an EMBL/GenBank/DDBJ whole genome shotgun (WGS) entry which is preliminary data.</text>
</comment>
<protein>
    <submittedName>
        <fullName evidence="3">DUF4214 domain-containing protein</fullName>
    </submittedName>
</protein>
<dbReference type="EMBL" id="JABBGG010000002">
    <property type="protein sequence ID" value="NML60616.1"/>
    <property type="molecule type" value="Genomic_DNA"/>
</dbReference>
<organism evidence="3 4">
    <name type="scientific">Massilia polaris</name>
    <dbReference type="NCBI Taxonomy" id="2728846"/>
    <lineage>
        <taxon>Bacteria</taxon>
        <taxon>Pseudomonadati</taxon>
        <taxon>Pseudomonadota</taxon>
        <taxon>Betaproteobacteria</taxon>
        <taxon>Burkholderiales</taxon>
        <taxon>Oxalobacteraceae</taxon>
        <taxon>Telluria group</taxon>
        <taxon>Massilia</taxon>
    </lineage>
</organism>
<keyword evidence="4" id="KW-1185">Reference proteome</keyword>
<dbReference type="InterPro" id="IPR013783">
    <property type="entry name" value="Ig-like_fold"/>
</dbReference>
<accession>A0A848HFI1</accession>
<dbReference type="InterPro" id="IPR006026">
    <property type="entry name" value="Peptidase_Metallo"/>
</dbReference>